<comment type="similarity">
    <text evidence="7">Belongs to the QueC family.</text>
</comment>
<dbReference type="EC" id="6.3.4.20" evidence="8"/>
<dbReference type="GO" id="GO:0005524">
    <property type="term" value="F:ATP binding"/>
    <property type="evidence" value="ECO:0007669"/>
    <property type="project" value="UniProtKB-KW"/>
</dbReference>
<comment type="catalytic activity">
    <reaction evidence="9">
        <text>7-carboxy-7-carbaguanine + NH4(+) + 2 ATP = 7-cyano-7-carbaguanine + 2 AMP + 2 diphosphate + 2 H(+)</text>
        <dbReference type="Rhea" id="RHEA:27982"/>
        <dbReference type="ChEBI" id="CHEBI:15378"/>
        <dbReference type="ChEBI" id="CHEBI:28938"/>
        <dbReference type="ChEBI" id="CHEBI:30616"/>
        <dbReference type="ChEBI" id="CHEBI:33019"/>
        <dbReference type="ChEBI" id="CHEBI:45075"/>
        <dbReference type="ChEBI" id="CHEBI:61036"/>
        <dbReference type="ChEBI" id="CHEBI:456215"/>
        <dbReference type="EC" id="6.3.4.20"/>
    </reaction>
</comment>
<keyword evidence="6" id="KW-0067">ATP-binding</keyword>
<evidence type="ECO:0000256" key="5">
    <source>
        <dbReference type="ARBA" id="ARBA00022833"/>
    </source>
</evidence>
<evidence type="ECO:0000256" key="4">
    <source>
        <dbReference type="ARBA" id="ARBA00022741"/>
    </source>
</evidence>
<sequence>MKDLSAIVLLSGGMDSTISLFWALDQGYQVHSAISIDYGQRHSIELESAKKICQIAGIKQFTTPISVFAQAEDSALVDNTSDVVTDHHPSHPTLPASFVPGRNILFLTIAAVFAHRFQVKNIITGVCQTDSSGYPDTRANTIKALNVTLNLGMDSDFEIVTPLMYLTKAESILAIFTFEVINRCLKALSYTYTCYEGKVPPCMKCPACILRAKGFKEAHTHDPLLARLQREK</sequence>
<dbReference type="PANTHER" id="PTHR42914:SF1">
    <property type="entry name" value="7-CYANO-7-DEAZAGUANINE SYNTHASE"/>
    <property type="match status" value="1"/>
</dbReference>
<evidence type="ECO:0000256" key="7">
    <source>
        <dbReference type="ARBA" id="ARBA00037993"/>
    </source>
</evidence>
<accession>A0A0F9MAX9</accession>
<evidence type="ECO:0000256" key="6">
    <source>
        <dbReference type="ARBA" id="ARBA00022840"/>
    </source>
</evidence>
<keyword evidence="2" id="KW-0436">Ligase</keyword>
<keyword evidence="3" id="KW-0479">Metal-binding</keyword>
<dbReference type="InterPro" id="IPR014729">
    <property type="entry name" value="Rossmann-like_a/b/a_fold"/>
</dbReference>
<proteinExistence type="inferred from homology"/>
<evidence type="ECO:0000256" key="1">
    <source>
        <dbReference type="ARBA" id="ARBA00005061"/>
    </source>
</evidence>
<dbReference type="NCBIfam" id="TIGR00364">
    <property type="entry name" value="7-cyano-7-deazaguanine synthase QueC"/>
    <property type="match status" value="1"/>
</dbReference>
<dbReference type="Pfam" id="PF06508">
    <property type="entry name" value="QueC"/>
    <property type="match status" value="1"/>
</dbReference>
<evidence type="ECO:0000256" key="2">
    <source>
        <dbReference type="ARBA" id="ARBA00022598"/>
    </source>
</evidence>
<protein>
    <recommendedName>
        <fullName evidence="8">7-cyano-7-deazaguanine synthase</fullName>
        <ecNumber evidence="8">6.3.4.20</ecNumber>
    </recommendedName>
</protein>
<gene>
    <name evidence="10" type="ORF">LCGC14_1482700</name>
</gene>
<evidence type="ECO:0000313" key="10">
    <source>
        <dbReference type="EMBL" id="KKM66287.1"/>
    </source>
</evidence>
<dbReference type="Gene3D" id="3.40.50.620">
    <property type="entry name" value="HUPs"/>
    <property type="match status" value="1"/>
</dbReference>
<name>A0A0F9MAX9_9ZZZZ</name>
<dbReference type="HAMAP" id="MF_01633">
    <property type="entry name" value="QueC"/>
    <property type="match status" value="1"/>
</dbReference>
<dbReference type="EMBL" id="LAZR01010563">
    <property type="protein sequence ID" value="KKM66287.1"/>
    <property type="molecule type" value="Genomic_DNA"/>
</dbReference>
<dbReference type="SUPFAM" id="SSF52402">
    <property type="entry name" value="Adenine nucleotide alpha hydrolases-like"/>
    <property type="match status" value="1"/>
</dbReference>
<reference evidence="10" key="1">
    <citation type="journal article" date="2015" name="Nature">
        <title>Complex archaea that bridge the gap between prokaryotes and eukaryotes.</title>
        <authorList>
            <person name="Spang A."/>
            <person name="Saw J.H."/>
            <person name="Jorgensen S.L."/>
            <person name="Zaremba-Niedzwiedzka K."/>
            <person name="Martijn J."/>
            <person name="Lind A.E."/>
            <person name="van Eijk R."/>
            <person name="Schleper C."/>
            <person name="Guy L."/>
            <person name="Ettema T.J."/>
        </authorList>
    </citation>
    <scope>NUCLEOTIDE SEQUENCE</scope>
</reference>
<evidence type="ECO:0000256" key="9">
    <source>
        <dbReference type="ARBA" id="ARBA00047890"/>
    </source>
</evidence>
<dbReference type="AlphaFoldDB" id="A0A0F9MAX9"/>
<dbReference type="GO" id="GO:0016874">
    <property type="term" value="F:ligase activity"/>
    <property type="evidence" value="ECO:0007669"/>
    <property type="project" value="UniProtKB-KW"/>
</dbReference>
<dbReference type="PANTHER" id="PTHR42914">
    <property type="entry name" value="7-CYANO-7-DEAZAGUANINE SYNTHASE"/>
    <property type="match status" value="1"/>
</dbReference>
<keyword evidence="5" id="KW-0862">Zinc</keyword>
<comment type="caution">
    <text evidence="10">The sequence shown here is derived from an EMBL/GenBank/DDBJ whole genome shotgun (WGS) entry which is preliminary data.</text>
</comment>
<organism evidence="10">
    <name type="scientific">marine sediment metagenome</name>
    <dbReference type="NCBI Taxonomy" id="412755"/>
    <lineage>
        <taxon>unclassified sequences</taxon>
        <taxon>metagenomes</taxon>
        <taxon>ecological metagenomes</taxon>
    </lineage>
</organism>
<dbReference type="PIRSF" id="PIRSF006293">
    <property type="entry name" value="ExsB"/>
    <property type="match status" value="1"/>
</dbReference>
<keyword evidence="4" id="KW-0547">Nucleotide-binding</keyword>
<dbReference type="GO" id="GO:0046872">
    <property type="term" value="F:metal ion binding"/>
    <property type="evidence" value="ECO:0007669"/>
    <property type="project" value="UniProtKB-KW"/>
</dbReference>
<dbReference type="InterPro" id="IPR018317">
    <property type="entry name" value="QueC"/>
</dbReference>
<evidence type="ECO:0000256" key="3">
    <source>
        <dbReference type="ARBA" id="ARBA00022723"/>
    </source>
</evidence>
<evidence type="ECO:0000256" key="8">
    <source>
        <dbReference type="ARBA" id="ARBA00039149"/>
    </source>
</evidence>
<comment type="pathway">
    <text evidence="1">Purine metabolism; 7-cyano-7-deazaguanine biosynthesis.</text>
</comment>
<dbReference type="CDD" id="cd01995">
    <property type="entry name" value="QueC-like"/>
    <property type="match status" value="1"/>
</dbReference>